<dbReference type="InterPro" id="IPR008979">
    <property type="entry name" value="Galactose-bd-like_sf"/>
</dbReference>
<dbReference type="SUPFAM" id="SSF49785">
    <property type="entry name" value="Galactose-binding domain-like"/>
    <property type="match status" value="1"/>
</dbReference>
<accession>A0ABU3CXH8</accession>
<reference evidence="1 2" key="1">
    <citation type="submission" date="2023-09" db="EMBL/GenBank/DDBJ databases">
        <authorList>
            <person name="Rey-Velasco X."/>
        </authorList>
    </citation>
    <scope>NUCLEOTIDE SEQUENCE [LARGE SCALE GENOMIC DNA]</scope>
    <source>
        <strain evidence="1 2">F297</strain>
    </source>
</reference>
<dbReference type="NCBIfam" id="NF045579">
    <property type="entry name" value="rhamnoside_JR"/>
    <property type="match status" value="1"/>
</dbReference>
<proteinExistence type="predicted"/>
<keyword evidence="1" id="KW-0378">Hydrolase</keyword>
<dbReference type="RefSeq" id="WP_311485199.1">
    <property type="nucleotide sequence ID" value="NZ_JAVRHP010000078.1"/>
</dbReference>
<sequence length="956" mass="109820">MRRREFLLQGTVFTVGGMLLYNTPAMARNIFKEDATELSDNLYQLFKDPPPNYRPFVRWWWNGNKIERNELARELELLKDVGIGGVEINPISFPSNTDDMNITSVEWLSDEWIDLLKFTFDKAKSLDMTCDLLAGTGFPFGSKVLEGEERSQIVVIAVKKIKGPADREFSLFDLYAEADPEIYNSYSGRKVEMLSLKLVPDPLNDIKDVIDLSDQIVNETIKISIPKDSSYALYALVEIEGFMGVIQGVSKVPVLNHFDSDAVNKYLNHITDRIESRIGPIGSDIRAFFADSLEVEGANWTSGMVEEFKKRRGYDILPFLPFILFKIGRMGNTIDENYTVGFSPEFNNMIERMRFDFALTKAELFHDSFILNYTKWCTENNVKSRAQAYGRNYFLLEGSFEIDIPECETWLKYGLGEDIAEEDFTQYPWHLGRGNTMINKYVSSAAHLKDKNIVSSEELTNTAMVFNESLEIFKIAGDQSAVSGVTHPIFHGFNYSPKSATFPGWITYGGYFSENNTMWPYFKNYTDYRARLSALFQQSTMFADIAVLPPIPDMWGEVGAQMEPFPTVVSPNYQSLVWEAIHQNGNACDYVSEKVISDSKISKGFMSYGKRKYNILFLIEIHSLNPATAKRIYDFIENGGRVFCIEAYPEKSLGWNNHIRNDQEVKNWVAKMKDYPNRFIFLKKPRPENSFIDWFKDIQEKYKISPYVSIESPKSFINQVRYQSDSAEIFMFNNSSNKHDCELNVNFSEKIFKNKQAWLWDAVTGDRFRLKLSKGNLKIDLGPADSKLIVFDQNKKGKDWKPKPENGSGSKILNNTWDLELHYIDGKKVDTEIKTLNDLKDDPEYSHFGGTATYKSTFEVHDKKAFHYLNLGKVHGISEVIINGRNAGTQWYGKRIYDLKDLLENGENLLEIKVITVMVNYMKSLENNQIAQYWTNEGRKNQPLQSIGLEGPVTIY</sequence>
<dbReference type="InterPro" id="IPR053161">
    <property type="entry name" value="Ulvan_degrading_GH"/>
</dbReference>
<dbReference type="Proteomes" id="UP001248819">
    <property type="component" value="Unassembled WGS sequence"/>
</dbReference>
<evidence type="ECO:0000313" key="1">
    <source>
        <dbReference type="EMBL" id="MDT0651059.1"/>
    </source>
</evidence>
<comment type="caution">
    <text evidence="1">The sequence shown here is derived from an EMBL/GenBank/DDBJ whole genome shotgun (WGS) entry which is preliminary data.</text>
</comment>
<gene>
    <name evidence="1" type="ORF">RM529_12940</name>
</gene>
<dbReference type="PANTHER" id="PTHR36848">
    <property type="entry name" value="DNA-BINDING PROTEIN (PUTATIVE SECRETED PROTEIN)-RELATED"/>
    <property type="match status" value="1"/>
</dbReference>
<dbReference type="Pfam" id="PF17132">
    <property type="entry name" value="Glyco_hydro_106"/>
    <property type="match status" value="2"/>
</dbReference>
<organism evidence="1 2">
    <name type="scientific">Autumnicola edwardsiae</name>
    <dbReference type="NCBI Taxonomy" id="3075594"/>
    <lineage>
        <taxon>Bacteria</taxon>
        <taxon>Pseudomonadati</taxon>
        <taxon>Bacteroidota</taxon>
        <taxon>Flavobacteriia</taxon>
        <taxon>Flavobacteriales</taxon>
        <taxon>Flavobacteriaceae</taxon>
        <taxon>Autumnicola</taxon>
    </lineage>
</organism>
<dbReference type="Gene3D" id="2.60.120.260">
    <property type="entry name" value="Galactose-binding domain-like"/>
    <property type="match status" value="1"/>
</dbReference>
<name>A0ABU3CXH8_9FLAO</name>
<dbReference type="PANTHER" id="PTHR36848:SF2">
    <property type="entry name" value="SECRETED PROTEIN"/>
    <property type="match status" value="1"/>
</dbReference>
<dbReference type="GO" id="GO:0016787">
    <property type="term" value="F:hydrolase activity"/>
    <property type="evidence" value="ECO:0007669"/>
    <property type="project" value="UniProtKB-KW"/>
</dbReference>
<protein>
    <submittedName>
        <fullName evidence="1">Glycosyl hydrolase</fullName>
    </submittedName>
</protein>
<dbReference type="EMBL" id="JAVRHP010000078">
    <property type="protein sequence ID" value="MDT0651059.1"/>
    <property type="molecule type" value="Genomic_DNA"/>
</dbReference>
<keyword evidence="2" id="KW-1185">Reference proteome</keyword>
<evidence type="ECO:0000313" key="2">
    <source>
        <dbReference type="Proteomes" id="UP001248819"/>
    </source>
</evidence>